<gene>
    <name evidence="1" type="ORF">PACLA_8A034004</name>
</gene>
<evidence type="ECO:0000313" key="1">
    <source>
        <dbReference type="EMBL" id="CAB4017674.1"/>
    </source>
</evidence>
<proteinExistence type="predicted"/>
<accession>A0A6S7IFE0</accession>
<dbReference type="InterPro" id="IPR035992">
    <property type="entry name" value="Ricin_B-like_lectins"/>
</dbReference>
<reference evidence="1" key="1">
    <citation type="submission" date="2020-04" db="EMBL/GenBank/DDBJ databases">
        <authorList>
            <person name="Alioto T."/>
            <person name="Alioto T."/>
            <person name="Gomez Garrido J."/>
        </authorList>
    </citation>
    <scope>NUCLEOTIDE SEQUENCE</scope>
    <source>
        <strain evidence="1">A484AB</strain>
    </source>
</reference>
<evidence type="ECO:0000313" key="2">
    <source>
        <dbReference type="Proteomes" id="UP001152795"/>
    </source>
</evidence>
<dbReference type="Proteomes" id="UP001152795">
    <property type="component" value="Unassembled WGS sequence"/>
</dbReference>
<comment type="caution">
    <text evidence="1">The sequence shown here is derived from an EMBL/GenBank/DDBJ whole genome shotgun (WGS) entry which is preliminary data.</text>
</comment>
<dbReference type="Gene3D" id="2.80.10.50">
    <property type="match status" value="1"/>
</dbReference>
<keyword evidence="2" id="KW-1185">Reference proteome</keyword>
<dbReference type="EMBL" id="CACRXK020009657">
    <property type="protein sequence ID" value="CAB4017674.1"/>
    <property type="molecule type" value="Genomic_DNA"/>
</dbReference>
<protein>
    <submittedName>
        <fullName evidence="1">Uncharacterized protein</fullName>
    </submittedName>
</protein>
<dbReference type="SUPFAM" id="SSF50370">
    <property type="entry name" value="Ricin B-like lectins"/>
    <property type="match status" value="1"/>
</dbReference>
<name>A0A6S7IFE0_PARCT</name>
<organism evidence="1 2">
    <name type="scientific">Paramuricea clavata</name>
    <name type="common">Red gorgonian</name>
    <name type="synonym">Violescent sea-whip</name>
    <dbReference type="NCBI Taxonomy" id="317549"/>
    <lineage>
        <taxon>Eukaryota</taxon>
        <taxon>Metazoa</taxon>
        <taxon>Cnidaria</taxon>
        <taxon>Anthozoa</taxon>
        <taxon>Octocorallia</taxon>
        <taxon>Malacalcyonacea</taxon>
        <taxon>Plexauridae</taxon>
        <taxon>Paramuricea</taxon>
    </lineage>
</organism>
<dbReference type="AlphaFoldDB" id="A0A6S7IFE0"/>
<sequence length="437" mass="50370">MTTEVTILLQLFLTFWLSVNNSLQFSDRMFTVDREYRDFFPNPDCDSTICPNICHRYDANCDETNEDTTYPCPNCYCREKKRNFVGKVNDGGRCVSDLDLVKDSMPKEDVLISSSSSSSSSSHYMFVDSDLVLTQTWESSKGYLWNYTPDHHFMNMNRLICLAVGPENKAMVFPCKLSDTKQQWYLDTKGFLFNNETGAPMYIHNDLSVTHSKGKDSDNFRFKKGRPRQVEYKGCYRFNDGSFKRDLDCKNVEKCLTTTKILAPIYEENAKCFINWKTSSYLVDNKPWQYVPKPDNDITISPAENSRGIYIKIPITSYRNWTGTVLKLQVKCSSKTTSEEHCVLIKFLGSFERYTPSSNPIINPRPDSNDTKKSKHSYPYKISTIVLSVLIFIILVSIVVYFAIQSHMCKKLTRQRHHQNASAEIPFCAETDGEPEM</sequence>